<dbReference type="AlphaFoldDB" id="A0A2K5IH08"/>
<dbReference type="OMA" id="CWCFGIF"/>
<evidence type="ECO:0000313" key="2">
    <source>
        <dbReference type="Ensembl" id="ENSCANP00000015747.1"/>
    </source>
</evidence>
<keyword evidence="1" id="KW-0472">Membrane</keyword>
<reference evidence="2" key="2">
    <citation type="submission" date="2025-09" db="UniProtKB">
        <authorList>
            <consortium name="Ensembl"/>
        </authorList>
    </citation>
    <scope>IDENTIFICATION</scope>
</reference>
<evidence type="ECO:0000256" key="1">
    <source>
        <dbReference type="SAM" id="Phobius"/>
    </source>
</evidence>
<keyword evidence="3" id="KW-1185">Reference proteome</keyword>
<reference evidence="2" key="1">
    <citation type="submission" date="2025-08" db="UniProtKB">
        <authorList>
            <consortium name="Ensembl"/>
        </authorList>
    </citation>
    <scope>IDENTIFICATION</scope>
</reference>
<evidence type="ECO:0000313" key="3">
    <source>
        <dbReference type="Proteomes" id="UP000233080"/>
    </source>
</evidence>
<feature type="transmembrane region" description="Helical" evidence="1">
    <location>
        <begin position="26"/>
        <end position="44"/>
    </location>
</feature>
<keyword evidence="1" id="KW-1133">Transmembrane helix</keyword>
<dbReference type="Ensembl" id="ENSCANT00000038683.1">
    <property type="protein sequence ID" value="ENSCANP00000015747.1"/>
    <property type="gene ID" value="ENSCANG00000031336.1"/>
</dbReference>
<name>A0A2K5IH08_COLAP</name>
<accession>A0A2K5IH08</accession>
<sequence>MTVQVHIHIFGSSTILTSVILKTTRLYFILSNLTASVCWCFGIFPAHRQYFTLLFINKPVSF</sequence>
<dbReference type="Proteomes" id="UP000233080">
    <property type="component" value="Unassembled WGS sequence"/>
</dbReference>
<proteinExistence type="predicted"/>
<organism evidence="2 3">
    <name type="scientific">Colobus angolensis palliatus</name>
    <name type="common">Peters' Angolan colobus</name>
    <dbReference type="NCBI Taxonomy" id="336983"/>
    <lineage>
        <taxon>Eukaryota</taxon>
        <taxon>Metazoa</taxon>
        <taxon>Chordata</taxon>
        <taxon>Craniata</taxon>
        <taxon>Vertebrata</taxon>
        <taxon>Euteleostomi</taxon>
        <taxon>Mammalia</taxon>
        <taxon>Eutheria</taxon>
        <taxon>Euarchontoglires</taxon>
        <taxon>Primates</taxon>
        <taxon>Haplorrhini</taxon>
        <taxon>Catarrhini</taxon>
        <taxon>Cercopithecidae</taxon>
        <taxon>Colobinae</taxon>
        <taxon>Colobus</taxon>
    </lineage>
</organism>
<protein>
    <submittedName>
        <fullName evidence="2">Uncharacterized protein</fullName>
    </submittedName>
</protein>
<keyword evidence="1" id="KW-0812">Transmembrane</keyword>